<gene>
    <name evidence="2" type="ORF">J4H92_03620</name>
</gene>
<dbReference type="AlphaFoldDB" id="A0A939MLK5"/>
<evidence type="ECO:0000259" key="1">
    <source>
        <dbReference type="PROSITE" id="PS50830"/>
    </source>
</evidence>
<comment type="caution">
    <text evidence="2">The sequence shown here is derived from an EMBL/GenBank/DDBJ whole genome shotgun (WGS) entry which is preliminary data.</text>
</comment>
<organism evidence="2 3">
    <name type="scientific">Leucobacter weissii</name>
    <dbReference type="NCBI Taxonomy" id="1983706"/>
    <lineage>
        <taxon>Bacteria</taxon>
        <taxon>Bacillati</taxon>
        <taxon>Actinomycetota</taxon>
        <taxon>Actinomycetes</taxon>
        <taxon>Micrococcales</taxon>
        <taxon>Microbacteriaceae</taxon>
        <taxon>Leucobacter</taxon>
    </lineage>
</organism>
<dbReference type="InterPro" id="IPR016071">
    <property type="entry name" value="Staphylococal_nuclease_OB-fold"/>
</dbReference>
<evidence type="ECO:0000313" key="3">
    <source>
        <dbReference type="Proteomes" id="UP000664382"/>
    </source>
</evidence>
<dbReference type="PROSITE" id="PS50830">
    <property type="entry name" value="TNASE_3"/>
    <property type="match status" value="1"/>
</dbReference>
<dbReference type="Gene3D" id="2.40.50.90">
    <property type="match status" value="1"/>
</dbReference>
<dbReference type="Proteomes" id="UP000664382">
    <property type="component" value="Unassembled WGS sequence"/>
</dbReference>
<dbReference type="SMART" id="SM00318">
    <property type="entry name" value="SNc"/>
    <property type="match status" value="1"/>
</dbReference>
<dbReference type="RefSeq" id="WP_208096099.1">
    <property type="nucleotide sequence ID" value="NZ_JAGDYM010000004.1"/>
</dbReference>
<reference evidence="2" key="1">
    <citation type="submission" date="2021-03" db="EMBL/GenBank/DDBJ databases">
        <title>Leucobacter chromiisoli sp. nov., isolated from chromium-containing soil of chemical plant.</title>
        <authorList>
            <person name="Xu Z."/>
        </authorList>
    </citation>
    <scope>NUCLEOTIDE SEQUENCE</scope>
    <source>
        <strain evidence="2">S27</strain>
    </source>
</reference>
<dbReference type="PROSITE" id="PS51257">
    <property type="entry name" value="PROKAR_LIPOPROTEIN"/>
    <property type="match status" value="1"/>
</dbReference>
<keyword evidence="3" id="KW-1185">Reference proteome</keyword>
<evidence type="ECO:0000313" key="2">
    <source>
        <dbReference type="EMBL" id="MBO1901037.1"/>
    </source>
</evidence>
<feature type="domain" description="TNase-like" evidence="1">
    <location>
        <begin position="52"/>
        <end position="171"/>
    </location>
</feature>
<proteinExistence type="predicted"/>
<accession>A0A939MLK5</accession>
<dbReference type="EMBL" id="JAGDYM010000004">
    <property type="protein sequence ID" value="MBO1901037.1"/>
    <property type="molecule type" value="Genomic_DNA"/>
</dbReference>
<dbReference type="InterPro" id="IPR035437">
    <property type="entry name" value="SNase_OB-fold_sf"/>
</dbReference>
<dbReference type="SUPFAM" id="SSF50199">
    <property type="entry name" value="Staphylococcal nuclease"/>
    <property type="match status" value="1"/>
</dbReference>
<name>A0A939MLK5_9MICO</name>
<sequence length="253" mass="26250">MDDERDGRRVRSARALRATGAATALTIGLLGCSVPGSPAGPATAEGPTTAGSSEAADFVSVVDGDTVETSAGTIRIIGIDTPERGECGHDEASAAIEGLLSAGDPVTLDLPAGQNDRDRHGRLLRYVVTEDGVDIGLMQLETGNALARYDSRDGYPAHPFEDGYRAAQRASSGPDGTVVTTACQDGTSPEVVPPAGDRWWERYPSCARLKKNEAGHPTGPFRQGDPAEAEIYAWFAYGTGNGGDGDGDGLACE</sequence>
<protein>
    <recommendedName>
        <fullName evidence="1">TNase-like domain-containing protein</fullName>
    </recommendedName>
</protein>